<dbReference type="AlphaFoldDB" id="A0A8D8ZSA5"/>
<proteinExistence type="predicted"/>
<reference evidence="2" key="1">
    <citation type="submission" date="2021-05" db="EMBL/GenBank/DDBJ databases">
        <authorList>
            <person name="Alioto T."/>
            <person name="Alioto T."/>
            <person name="Gomez Garrido J."/>
        </authorList>
    </citation>
    <scope>NUCLEOTIDE SEQUENCE</scope>
</reference>
<evidence type="ECO:0000313" key="2">
    <source>
        <dbReference type="EMBL" id="CAG6750981.1"/>
    </source>
</evidence>
<accession>A0A8D8ZSA5</accession>
<dbReference type="EMBL" id="HBUF01528456">
    <property type="protein sequence ID" value="CAG6750985.1"/>
    <property type="molecule type" value="Transcribed_RNA"/>
</dbReference>
<name>A0A8D8ZSA5_9HEMI</name>
<feature type="compositionally biased region" description="Polar residues" evidence="1">
    <location>
        <begin position="13"/>
        <end position="27"/>
    </location>
</feature>
<sequence>MDNESDDTVVKKTPTQETVKNSDGSTSVVDKTTVAAGGNLYNPHAPGFNPYAPFYNPYNQYSPYAYGNVYNPSSPYFNQYPLSPLSPLSPAFTPYTPYNPYSPLNYNSYSARAYYGILHFGLWNLEVLELVKTVQKSVKTTRLLKTLEE</sequence>
<dbReference type="EMBL" id="HBUF01528454">
    <property type="protein sequence ID" value="CAG6750981.1"/>
    <property type="molecule type" value="Transcribed_RNA"/>
</dbReference>
<protein>
    <submittedName>
        <fullName evidence="2">Uncharacterized protein</fullName>
    </submittedName>
</protein>
<evidence type="ECO:0000256" key="1">
    <source>
        <dbReference type="SAM" id="MobiDB-lite"/>
    </source>
</evidence>
<feature type="region of interest" description="Disordered" evidence="1">
    <location>
        <begin position="1"/>
        <end position="27"/>
    </location>
</feature>
<organism evidence="2">
    <name type="scientific">Cacopsylla melanoneura</name>
    <dbReference type="NCBI Taxonomy" id="428564"/>
    <lineage>
        <taxon>Eukaryota</taxon>
        <taxon>Metazoa</taxon>
        <taxon>Ecdysozoa</taxon>
        <taxon>Arthropoda</taxon>
        <taxon>Hexapoda</taxon>
        <taxon>Insecta</taxon>
        <taxon>Pterygota</taxon>
        <taxon>Neoptera</taxon>
        <taxon>Paraneoptera</taxon>
        <taxon>Hemiptera</taxon>
        <taxon>Sternorrhyncha</taxon>
        <taxon>Psylloidea</taxon>
        <taxon>Psyllidae</taxon>
        <taxon>Psyllinae</taxon>
        <taxon>Cacopsylla</taxon>
    </lineage>
</organism>